<accession>A0A399IMS8</accession>
<evidence type="ECO:0000313" key="2">
    <source>
        <dbReference type="Proteomes" id="UP000265930"/>
    </source>
</evidence>
<reference evidence="1 2" key="1">
    <citation type="submission" date="2018-08" db="EMBL/GenBank/DDBJ databases">
        <title>Genome of Clostridium chromiireducens C1, DSM12136.</title>
        <authorList>
            <person name="Xing M."/>
            <person name="Wei Y."/>
            <person name="Ang E.L."/>
            <person name="Zhao H."/>
            <person name="Zhang Y."/>
        </authorList>
    </citation>
    <scope>NUCLEOTIDE SEQUENCE [LARGE SCALE GENOMIC DNA]</scope>
    <source>
        <strain evidence="1 2">C1</strain>
    </source>
</reference>
<keyword evidence="1" id="KW-0418">Kinase</keyword>
<sequence length="159" mass="18187">MVVSDVLDKIIDTFKSDTRLSEVCNYRKINGILPDIGTNISVGCQKVKYEVYDNKTDEAEAFIVIYVYTQEADPEEGEKKIRELSDLMRNILNKDVTLSGAISSGEIKEVEFIYADSSDTLIWHAAMIEYRVTFYSEREENADDINFNCDEIEIDLEGM</sequence>
<dbReference type="RefSeq" id="WP_119367077.1">
    <property type="nucleotide sequence ID" value="NZ_QXDJ01000003.1"/>
</dbReference>
<organism evidence="1 2">
    <name type="scientific">Clostridium chromiireducens</name>
    <dbReference type="NCBI Taxonomy" id="225345"/>
    <lineage>
        <taxon>Bacteria</taxon>
        <taxon>Bacillati</taxon>
        <taxon>Bacillota</taxon>
        <taxon>Clostridia</taxon>
        <taxon>Eubacteriales</taxon>
        <taxon>Clostridiaceae</taxon>
        <taxon>Clostridium</taxon>
    </lineage>
</organism>
<keyword evidence="1" id="KW-0808">Transferase</keyword>
<proteinExistence type="predicted"/>
<dbReference type="Proteomes" id="UP000265930">
    <property type="component" value="Unassembled WGS sequence"/>
</dbReference>
<gene>
    <name evidence="1" type="ORF">D2A34_14275</name>
</gene>
<dbReference type="GO" id="GO:0016301">
    <property type="term" value="F:kinase activity"/>
    <property type="evidence" value="ECO:0007669"/>
    <property type="project" value="UniProtKB-KW"/>
</dbReference>
<dbReference type="EMBL" id="QXDJ01000003">
    <property type="protein sequence ID" value="RII34310.1"/>
    <property type="molecule type" value="Genomic_DNA"/>
</dbReference>
<comment type="caution">
    <text evidence="1">The sequence shown here is derived from an EMBL/GenBank/DDBJ whole genome shotgun (WGS) entry which is preliminary data.</text>
</comment>
<dbReference type="AlphaFoldDB" id="A0A399IMS8"/>
<evidence type="ECO:0000313" key="1">
    <source>
        <dbReference type="EMBL" id="RII34310.1"/>
    </source>
</evidence>
<protein>
    <submittedName>
        <fullName evidence="1">Histidine kinase</fullName>
    </submittedName>
</protein>
<name>A0A399IMS8_9CLOT</name>